<evidence type="ECO:0000259" key="4">
    <source>
        <dbReference type="PROSITE" id="PS50039"/>
    </source>
</evidence>
<dbReference type="EMBL" id="JAZGQO010000007">
    <property type="protein sequence ID" value="KAK6183471.1"/>
    <property type="molecule type" value="Genomic_DNA"/>
</dbReference>
<dbReference type="PROSITE" id="PS00657">
    <property type="entry name" value="FORK_HEAD_1"/>
    <property type="match status" value="1"/>
</dbReference>
<evidence type="ECO:0000256" key="1">
    <source>
        <dbReference type="ARBA" id="ARBA00023125"/>
    </source>
</evidence>
<dbReference type="PROSITE" id="PS50039">
    <property type="entry name" value="FORK_HEAD_3"/>
    <property type="match status" value="1"/>
</dbReference>
<dbReference type="GO" id="GO:0003700">
    <property type="term" value="F:DNA-binding transcription factor activity"/>
    <property type="evidence" value="ECO:0007669"/>
    <property type="project" value="InterPro"/>
</dbReference>
<organism evidence="5 6">
    <name type="scientific">Patella caerulea</name>
    <name type="common">Rayed Mediterranean limpet</name>
    <dbReference type="NCBI Taxonomy" id="87958"/>
    <lineage>
        <taxon>Eukaryota</taxon>
        <taxon>Metazoa</taxon>
        <taxon>Spiralia</taxon>
        <taxon>Lophotrochozoa</taxon>
        <taxon>Mollusca</taxon>
        <taxon>Gastropoda</taxon>
        <taxon>Patellogastropoda</taxon>
        <taxon>Patelloidea</taxon>
        <taxon>Patellidae</taxon>
        <taxon>Patella</taxon>
    </lineage>
</organism>
<feature type="DNA-binding region" description="Fork-head" evidence="2">
    <location>
        <begin position="154"/>
        <end position="248"/>
    </location>
</feature>
<accession>A0AAN8JV73</accession>
<dbReference type="CDD" id="cd20021">
    <property type="entry name" value="FH_FOXG"/>
    <property type="match status" value="1"/>
</dbReference>
<name>A0AAN8JV73_PATCE</name>
<evidence type="ECO:0000313" key="6">
    <source>
        <dbReference type="Proteomes" id="UP001347796"/>
    </source>
</evidence>
<evidence type="ECO:0000313" key="5">
    <source>
        <dbReference type="EMBL" id="KAK6183471.1"/>
    </source>
</evidence>
<gene>
    <name evidence="5" type="ORF">SNE40_010947</name>
</gene>
<feature type="compositionally biased region" description="Basic and acidic residues" evidence="3">
    <location>
        <begin position="141"/>
        <end position="154"/>
    </location>
</feature>
<sequence>MLSQQKSQNPFSISRVLGDDFSSKKFQEEHRNANRLYEEFYVKNSKCLSNVHPNSVANTRNRDLANVTNDVSEKLNCEFNEDSNIDVEHLDLELNDSDTNSHEDLDSSIEVVDDDLNNDNVITQSDVSGVKSDGDVSPSADSEKENESSKKNDKPPFSYNALIMMAIRSSHEKRMTLSQIYEFIMKNFPYYKDNKQGWQNSIRHNLSLNKCFLKVPRHYDDPGKGNYWMLDPSCDDVFIGGTTGKLRRRSCSTARSRLAAMRKIGMPYPGLGGYVPQQDRFGSLGWPMGVPYTMAGPPMAHLASIASQFPSPYFNMPSATTANGILNFSVDKLLSSEHSPKRPITMNRPDLLNAPSTQATSAFGCHSGHFLLPPMAHSNNSSPADLFNRIRAMSSVNNFPFVVGTDSSSAMHLNRLSSGSLVTSPNSSFTPVSSSSRTS</sequence>
<dbReference type="Gene3D" id="1.10.10.10">
    <property type="entry name" value="Winged helix-like DNA-binding domain superfamily/Winged helix DNA-binding domain"/>
    <property type="match status" value="1"/>
</dbReference>
<dbReference type="GO" id="GO:0005634">
    <property type="term" value="C:nucleus"/>
    <property type="evidence" value="ECO:0007669"/>
    <property type="project" value="UniProtKB-SubCell"/>
</dbReference>
<keyword evidence="1 2" id="KW-0238">DNA-binding</keyword>
<dbReference type="PROSITE" id="PS00658">
    <property type="entry name" value="FORK_HEAD_2"/>
    <property type="match status" value="1"/>
</dbReference>
<dbReference type="GO" id="GO:1990837">
    <property type="term" value="F:sequence-specific double-stranded DNA binding"/>
    <property type="evidence" value="ECO:0007669"/>
    <property type="project" value="TreeGrafter"/>
</dbReference>
<dbReference type="AlphaFoldDB" id="A0AAN8JV73"/>
<keyword evidence="2" id="KW-0539">Nucleus</keyword>
<comment type="subcellular location">
    <subcellularLocation>
        <location evidence="2">Nucleus</location>
    </subcellularLocation>
</comment>
<evidence type="ECO:0000256" key="3">
    <source>
        <dbReference type="SAM" id="MobiDB-lite"/>
    </source>
</evidence>
<dbReference type="InterPro" id="IPR047208">
    <property type="entry name" value="FOXG1"/>
</dbReference>
<keyword evidence="6" id="KW-1185">Reference proteome</keyword>
<dbReference type="PRINTS" id="PR00053">
    <property type="entry name" value="FORKHEAD"/>
</dbReference>
<dbReference type="SUPFAM" id="SSF46785">
    <property type="entry name" value="Winged helix' DNA-binding domain"/>
    <property type="match status" value="1"/>
</dbReference>
<feature type="region of interest" description="Disordered" evidence="3">
    <location>
        <begin position="116"/>
        <end position="155"/>
    </location>
</feature>
<protein>
    <recommendedName>
        <fullName evidence="4">Fork-head domain-containing protein</fullName>
    </recommendedName>
</protein>
<dbReference type="PANTHER" id="PTHR46617">
    <property type="entry name" value="FORKHEAD BOX PROTEIN G1"/>
    <property type="match status" value="1"/>
</dbReference>
<dbReference type="Pfam" id="PF00250">
    <property type="entry name" value="Forkhead"/>
    <property type="match status" value="1"/>
</dbReference>
<feature type="domain" description="Fork-head" evidence="4">
    <location>
        <begin position="154"/>
        <end position="248"/>
    </location>
</feature>
<dbReference type="GO" id="GO:0006357">
    <property type="term" value="P:regulation of transcription by RNA polymerase II"/>
    <property type="evidence" value="ECO:0007669"/>
    <property type="project" value="TreeGrafter"/>
</dbReference>
<dbReference type="InterPro" id="IPR030456">
    <property type="entry name" value="TF_fork_head_CS_2"/>
</dbReference>
<dbReference type="Proteomes" id="UP001347796">
    <property type="component" value="Unassembled WGS sequence"/>
</dbReference>
<reference evidence="5 6" key="1">
    <citation type="submission" date="2024-01" db="EMBL/GenBank/DDBJ databases">
        <title>The genome of the rayed Mediterranean limpet Patella caerulea (Linnaeus, 1758).</title>
        <authorList>
            <person name="Anh-Thu Weber A."/>
            <person name="Halstead-Nussloch G."/>
        </authorList>
    </citation>
    <scope>NUCLEOTIDE SEQUENCE [LARGE SCALE GENOMIC DNA]</scope>
    <source>
        <strain evidence="5">AATW-2023a</strain>
        <tissue evidence="5">Whole specimen</tissue>
    </source>
</reference>
<evidence type="ECO:0000256" key="2">
    <source>
        <dbReference type="PROSITE-ProRule" id="PRU00089"/>
    </source>
</evidence>
<proteinExistence type="predicted"/>
<comment type="caution">
    <text evidence="5">The sequence shown here is derived from an EMBL/GenBank/DDBJ whole genome shotgun (WGS) entry which is preliminary data.</text>
</comment>
<dbReference type="InterPro" id="IPR036390">
    <property type="entry name" value="WH_DNA-bd_sf"/>
</dbReference>
<feature type="region of interest" description="Disordered" evidence="3">
    <location>
        <begin position="420"/>
        <end position="439"/>
    </location>
</feature>
<dbReference type="SMART" id="SM00339">
    <property type="entry name" value="FH"/>
    <property type="match status" value="1"/>
</dbReference>
<dbReference type="InterPro" id="IPR036388">
    <property type="entry name" value="WH-like_DNA-bd_sf"/>
</dbReference>
<feature type="compositionally biased region" description="Low complexity" evidence="3">
    <location>
        <begin position="422"/>
        <end position="439"/>
    </location>
</feature>
<dbReference type="FunFam" id="1.10.10.10:FF:000135">
    <property type="entry name" value="forkhead box protein G1"/>
    <property type="match status" value="1"/>
</dbReference>
<dbReference type="PANTHER" id="PTHR46617:SF3">
    <property type="entry name" value="FORKHEAD BOX PROTEIN G1"/>
    <property type="match status" value="1"/>
</dbReference>
<dbReference type="InterPro" id="IPR018122">
    <property type="entry name" value="TF_fork_head_CS_1"/>
</dbReference>
<dbReference type="InterPro" id="IPR001766">
    <property type="entry name" value="Fork_head_dom"/>
</dbReference>